<name>A0AC61RKZ9_9BACT</name>
<organism evidence="1 2">
    <name type="scientific">Lepagella muris</name>
    <dbReference type="NCBI Taxonomy" id="3032870"/>
    <lineage>
        <taxon>Bacteria</taxon>
        <taxon>Pseudomonadati</taxon>
        <taxon>Bacteroidota</taxon>
        <taxon>Bacteroidia</taxon>
        <taxon>Bacteroidales</taxon>
        <taxon>Muribaculaceae</taxon>
        <taxon>Lepagella</taxon>
    </lineage>
</organism>
<keyword evidence="2" id="KW-1185">Reference proteome</keyword>
<evidence type="ECO:0000313" key="2">
    <source>
        <dbReference type="Proteomes" id="UP000306319"/>
    </source>
</evidence>
<comment type="caution">
    <text evidence="1">The sequence shown here is derived from an EMBL/GenBank/DDBJ whole genome shotgun (WGS) entry which is preliminary data.</text>
</comment>
<gene>
    <name evidence="1" type="ORF">E5331_05505</name>
</gene>
<protein>
    <submittedName>
        <fullName evidence="1">Uncharacterized protein</fullName>
    </submittedName>
</protein>
<accession>A0AC61RKZ9</accession>
<proteinExistence type="predicted"/>
<sequence>MKYILLIPLVMFGLISTSCINDDFTDSSSATLAFSTDTVSFGTVFTDLGTPTARLKVFNRNKKGVRISSIRFKDSATPFSLNVDGVSGTSFGDVEIRGGDSIFVFIESFIPETSAVEPWRVADQLEFVTNGVTQEVEVEAWAQNVTRLKGERITADTRLTPKLPYLVFDSLTVDKDATLTIDPGVRMLFHDGASLIVHGRLEAVGEVGNMIHLRGDRIDNVLPDVGYEVLSGQWGGVVIAPESFGNRIEYVEMQSSSTGLRVDSCGDLSRQKLTLVNSWLHNSSGSVFESRYSKTDAYGCCFSESPLAVVSLTGGEHEFVQCTIANNYLFTAVTEANLSLYHCLPSDDADNRNSLMKANFENCIVWGIGKAINEGKLDGSDVYLKNVLLRADGTDDGHFVECIWNEDPLFLTIRNDYYFNYHLQPDSPAIGRGNPSYVNAACLYDMDGVARLPEPTSLPTLGAYAGVSSGEGVDH</sequence>
<evidence type="ECO:0000313" key="1">
    <source>
        <dbReference type="EMBL" id="TGY79471.1"/>
    </source>
</evidence>
<dbReference type="EMBL" id="SRYB01000006">
    <property type="protein sequence ID" value="TGY79471.1"/>
    <property type="molecule type" value="Genomic_DNA"/>
</dbReference>
<reference evidence="1" key="1">
    <citation type="submission" date="2019-04" db="EMBL/GenBank/DDBJ databases">
        <title>Microbes associate with the intestines of laboratory mice.</title>
        <authorList>
            <person name="Navarre W."/>
            <person name="Wong E."/>
            <person name="Huang K."/>
            <person name="Tropini C."/>
            <person name="Ng K."/>
            <person name="Yu B."/>
        </authorList>
    </citation>
    <scope>NUCLEOTIDE SEQUENCE</scope>
    <source>
        <strain evidence="1">NM04_E33</strain>
    </source>
</reference>
<dbReference type="Proteomes" id="UP000306319">
    <property type="component" value="Unassembled WGS sequence"/>
</dbReference>